<dbReference type="Pfam" id="PF19127">
    <property type="entry name" value="Choline_bind_3"/>
    <property type="match status" value="1"/>
</dbReference>
<dbReference type="RefSeq" id="WP_110321132.1">
    <property type="nucleotide sequence ID" value="NZ_QJKD01000001.1"/>
</dbReference>
<dbReference type="InterPro" id="IPR018337">
    <property type="entry name" value="Cell_wall/Cho-bd_repeat"/>
</dbReference>
<organism evidence="5 6">
    <name type="scientific">Hungatella effluvii</name>
    <dbReference type="NCBI Taxonomy" id="1096246"/>
    <lineage>
        <taxon>Bacteria</taxon>
        <taxon>Bacillati</taxon>
        <taxon>Bacillota</taxon>
        <taxon>Clostridia</taxon>
        <taxon>Lachnospirales</taxon>
        <taxon>Lachnospiraceae</taxon>
        <taxon>Hungatella</taxon>
    </lineage>
</organism>
<dbReference type="Pfam" id="PF01473">
    <property type="entry name" value="Choline_bind_1"/>
    <property type="match status" value="3"/>
</dbReference>
<keyword evidence="6" id="KW-1185">Reference proteome</keyword>
<evidence type="ECO:0000313" key="6">
    <source>
        <dbReference type="Proteomes" id="UP000248057"/>
    </source>
</evidence>
<feature type="signal peptide" evidence="4">
    <location>
        <begin position="1"/>
        <end position="32"/>
    </location>
</feature>
<dbReference type="SUPFAM" id="SSF69360">
    <property type="entry name" value="Cell wall binding repeat"/>
    <property type="match status" value="2"/>
</dbReference>
<dbReference type="Gene3D" id="2.10.270.10">
    <property type="entry name" value="Cholin Binding"/>
    <property type="match status" value="3"/>
</dbReference>
<dbReference type="PROSITE" id="PS51170">
    <property type="entry name" value="CW"/>
    <property type="match status" value="1"/>
</dbReference>
<keyword evidence="4" id="KW-0732">Signal</keyword>
<proteinExistence type="predicted"/>
<dbReference type="GeneID" id="86059457"/>
<feature type="chain" id="PRO_5039718048" evidence="4">
    <location>
        <begin position="33"/>
        <end position="474"/>
    </location>
</feature>
<evidence type="ECO:0000256" key="3">
    <source>
        <dbReference type="SAM" id="MobiDB-lite"/>
    </source>
</evidence>
<feature type="compositionally biased region" description="Low complexity" evidence="3">
    <location>
        <begin position="325"/>
        <end position="349"/>
    </location>
</feature>
<dbReference type="AlphaFoldDB" id="A0A2V3YEU4"/>
<sequence>MEKKGEKKTTHRRLLVTLVLMMSLAWSMIAMAGKTGWQQEEGLWHFYDKDGVMVCDEFKKSGNSWFYLNEDGVMVTGELIENGDDLYYASEAPDPEDPNDKRIEGALVSKQWVEIGSGNWYFFGSDMKAVKGLKTINQKLYFFGEDAKAFQGLLQIDSDTYYFGEDYDAWKGWLTIGSDCYYFGEDFRAYKNKNGVTIGGVKYSFDSDGKLMEFATPSVATARQALESLTYNVDQEDANSEDECIDYVQSYAQEYLDQIPGSDSIYIKASPSDCTPAVAGTSSKKTGTDGKFRFKFLITLDTDEGEIEGMTRLLTLTIKATPYHSSSSGGSSSSGNGSSSGSSSSSGSRSVNQAQQYLDAVARHYTVSGTWEEDGGKWRLKKPDGSYLTEAWAYLNGKWYYMGKDTYMITGLAAIGDQVFYLNPITGEMMTGWQQLNGTWYYFCTDKEGNQGAMLKDITTPDGYHVNEDGVWIP</sequence>
<accession>A0A2V3YEU4</accession>
<evidence type="ECO:0000256" key="1">
    <source>
        <dbReference type="ARBA" id="ARBA00022737"/>
    </source>
</evidence>
<feature type="repeat" description="Cell wall-binding" evidence="2">
    <location>
        <begin position="34"/>
        <end position="53"/>
    </location>
</feature>
<comment type="caution">
    <text evidence="5">The sequence shown here is derived from an EMBL/GenBank/DDBJ whole genome shotgun (WGS) entry which is preliminary data.</text>
</comment>
<reference evidence="5 6" key="1">
    <citation type="submission" date="2018-05" db="EMBL/GenBank/DDBJ databases">
        <title>Genomic Encyclopedia of Type Strains, Phase IV (KMG-IV): sequencing the most valuable type-strain genomes for metagenomic binning, comparative biology and taxonomic classification.</title>
        <authorList>
            <person name="Goeker M."/>
        </authorList>
    </citation>
    <scope>NUCLEOTIDE SEQUENCE [LARGE SCALE GENOMIC DNA]</scope>
    <source>
        <strain evidence="5 6">DSM 24995</strain>
    </source>
</reference>
<evidence type="ECO:0000256" key="4">
    <source>
        <dbReference type="SAM" id="SignalP"/>
    </source>
</evidence>
<keyword evidence="1" id="KW-0677">Repeat</keyword>
<dbReference type="Proteomes" id="UP000248057">
    <property type="component" value="Unassembled WGS sequence"/>
</dbReference>
<gene>
    <name evidence="5" type="ORF">DFR60_101101</name>
</gene>
<evidence type="ECO:0000256" key="2">
    <source>
        <dbReference type="PROSITE-ProRule" id="PRU00591"/>
    </source>
</evidence>
<protein>
    <submittedName>
        <fullName evidence="5">Putative cell wall binding repeat protein</fullName>
    </submittedName>
</protein>
<name>A0A2V3YEU4_9FIRM</name>
<dbReference type="EMBL" id="QJKD01000001">
    <property type="protein sequence ID" value="PXX56797.1"/>
    <property type="molecule type" value="Genomic_DNA"/>
</dbReference>
<evidence type="ECO:0000313" key="5">
    <source>
        <dbReference type="EMBL" id="PXX56797.1"/>
    </source>
</evidence>
<feature type="region of interest" description="Disordered" evidence="3">
    <location>
        <begin position="323"/>
        <end position="349"/>
    </location>
</feature>